<feature type="region of interest" description="Disordered" evidence="6">
    <location>
        <begin position="208"/>
        <end position="230"/>
    </location>
</feature>
<gene>
    <name evidence="8" type="ORF">FEM48_Zijuj10G0136900</name>
</gene>
<dbReference type="Gene3D" id="4.10.1000.10">
    <property type="entry name" value="Zinc finger, CCCH-type"/>
    <property type="match status" value="2"/>
</dbReference>
<keyword evidence="2" id="KW-0677">Repeat</keyword>
<evidence type="ECO:0000256" key="1">
    <source>
        <dbReference type="ARBA" id="ARBA00022723"/>
    </source>
</evidence>
<evidence type="ECO:0000256" key="4">
    <source>
        <dbReference type="ARBA" id="ARBA00022833"/>
    </source>
</evidence>
<dbReference type="Proteomes" id="UP000813462">
    <property type="component" value="Unassembled WGS sequence"/>
</dbReference>
<sequence length="339" mass="37775">MQDSTSAHGGLTIIQSSMLMSQPEPNDVVGYASLFPHILGSTPDPSLPFAPYEVDSDSETSSSSAAAIQKLHLVHSLLTQDRQEMVNRHNLCLTRLREASEEADSLRRENTHLRTVNRELNKHLNLLIQAAVQKQLDASTSEYTGLIRTLNTFRNRAPALDNEEVSDESPTSVIENGMVENVEGGRSSLPKSISVRSSGYLKMGTHAVASNGGRARSSTRSRAATPQTVKQKVCVSGRKKEEVPLELDVYKQGMFKTELCNKWQETGACPYGDQCQFAHGIEELRPVLRHPRYKTEVCRMVIAGVPCPYGHRCHFRHALTDQERFMIPLKRRPSAPLDR</sequence>
<reference evidence="8" key="1">
    <citation type="journal article" date="2021" name="Front. Plant Sci.">
        <title>Chromosome-Scale Genome Assembly for Chinese Sour Jujube and Insights Into Its Genome Evolution and Domestication Signature.</title>
        <authorList>
            <person name="Shen L.-Y."/>
            <person name="Luo H."/>
            <person name="Wang X.-L."/>
            <person name="Wang X.-M."/>
            <person name="Qiu X.-J."/>
            <person name="Liu H."/>
            <person name="Zhou S.-S."/>
            <person name="Jia K.-H."/>
            <person name="Nie S."/>
            <person name="Bao Y.-T."/>
            <person name="Zhang R.-G."/>
            <person name="Yun Q.-Z."/>
            <person name="Chai Y.-H."/>
            <person name="Lu J.-Y."/>
            <person name="Li Y."/>
            <person name="Zhao S.-W."/>
            <person name="Mao J.-F."/>
            <person name="Jia S.-G."/>
            <person name="Mao Y.-M."/>
        </authorList>
    </citation>
    <scope>NUCLEOTIDE SEQUENCE</scope>
    <source>
        <strain evidence="8">AT0</strain>
        <tissue evidence="8">Leaf</tissue>
    </source>
</reference>
<feature type="zinc finger region" description="C3H1-type" evidence="5">
    <location>
        <begin position="292"/>
        <end position="320"/>
    </location>
</feature>
<evidence type="ECO:0000256" key="2">
    <source>
        <dbReference type="ARBA" id="ARBA00022737"/>
    </source>
</evidence>
<dbReference type="FunFam" id="4.10.1000.10:FF:000001">
    <property type="entry name" value="zinc finger CCCH domain-containing protein 15-like"/>
    <property type="match status" value="1"/>
</dbReference>
<dbReference type="InterPro" id="IPR036855">
    <property type="entry name" value="Znf_CCCH_sf"/>
</dbReference>
<dbReference type="GO" id="GO:0008270">
    <property type="term" value="F:zinc ion binding"/>
    <property type="evidence" value="ECO:0007669"/>
    <property type="project" value="UniProtKB-KW"/>
</dbReference>
<accession>A0A978UNQ2</accession>
<dbReference type="PROSITE" id="PS50103">
    <property type="entry name" value="ZF_C3H1"/>
    <property type="match status" value="2"/>
</dbReference>
<keyword evidence="4 5" id="KW-0862">Zinc</keyword>
<dbReference type="AlphaFoldDB" id="A0A978UNQ2"/>
<dbReference type="SUPFAM" id="SSF90229">
    <property type="entry name" value="CCCH zinc finger"/>
    <property type="match status" value="2"/>
</dbReference>
<evidence type="ECO:0000256" key="5">
    <source>
        <dbReference type="PROSITE-ProRule" id="PRU00723"/>
    </source>
</evidence>
<dbReference type="PANTHER" id="PTHR12547:SF162">
    <property type="entry name" value="ZINC FINGER CCCH DOMAIN-CONTAINING PROTEIN 15"/>
    <property type="match status" value="1"/>
</dbReference>
<dbReference type="PANTHER" id="PTHR12547">
    <property type="entry name" value="CCCH ZINC FINGER/TIS11-RELATED"/>
    <property type="match status" value="1"/>
</dbReference>
<feature type="domain" description="C3H1-type" evidence="7">
    <location>
        <begin position="254"/>
        <end position="282"/>
    </location>
</feature>
<dbReference type="InterPro" id="IPR045877">
    <property type="entry name" value="ZFP36-like"/>
</dbReference>
<dbReference type="FunFam" id="4.10.1000.10:FF:000002">
    <property type="entry name" value="Zinc finger protein 36, C3H1 type-like 1"/>
    <property type="match status" value="1"/>
</dbReference>
<organism evidence="8 9">
    <name type="scientific">Ziziphus jujuba var. spinosa</name>
    <dbReference type="NCBI Taxonomy" id="714518"/>
    <lineage>
        <taxon>Eukaryota</taxon>
        <taxon>Viridiplantae</taxon>
        <taxon>Streptophyta</taxon>
        <taxon>Embryophyta</taxon>
        <taxon>Tracheophyta</taxon>
        <taxon>Spermatophyta</taxon>
        <taxon>Magnoliopsida</taxon>
        <taxon>eudicotyledons</taxon>
        <taxon>Gunneridae</taxon>
        <taxon>Pentapetalae</taxon>
        <taxon>rosids</taxon>
        <taxon>fabids</taxon>
        <taxon>Rosales</taxon>
        <taxon>Rhamnaceae</taxon>
        <taxon>Paliureae</taxon>
        <taxon>Ziziphus</taxon>
    </lineage>
</organism>
<evidence type="ECO:0000259" key="7">
    <source>
        <dbReference type="PROSITE" id="PS50103"/>
    </source>
</evidence>
<evidence type="ECO:0000256" key="3">
    <source>
        <dbReference type="ARBA" id="ARBA00022771"/>
    </source>
</evidence>
<dbReference type="GO" id="GO:0003729">
    <property type="term" value="F:mRNA binding"/>
    <property type="evidence" value="ECO:0007669"/>
    <property type="project" value="InterPro"/>
</dbReference>
<evidence type="ECO:0000313" key="8">
    <source>
        <dbReference type="EMBL" id="KAH7516454.1"/>
    </source>
</evidence>
<evidence type="ECO:0000313" key="9">
    <source>
        <dbReference type="Proteomes" id="UP000813462"/>
    </source>
</evidence>
<feature type="compositionally biased region" description="Low complexity" evidence="6">
    <location>
        <begin position="209"/>
        <end position="225"/>
    </location>
</feature>
<feature type="zinc finger region" description="C3H1-type" evidence="5">
    <location>
        <begin position="254"/>
        <end position="282"/>
    </location>
</feature>
<name>A0A978UNQ2_ZIZJJ</name>
<proteinExistence type="predicted"/>
<dbReference type="EMBL" id="JAEACU010000010">
    <property type="protein sequence ID" value="KAH7516454.1"/>
    <property type="molecule type" value="Genomic_DNA"/>
</dbReference>
<dbReference type="Pfam" id="PF00642">
    <property type="entry name" value="zf-CCCH"/>
    <property type="match status" value="1"/>
</dbReference>
<protein>
    <recommendedName>
        <fullName evidence="7">C3H1-type domain-containing protein</fullName>
    </recommendedName>
</protein>
<keyword evidence="3 5" id="KW-0863">Zinc-finger</keyword>
<keyword evidence="1 5" id="KW-0479">Metal-binding</keyword>
<dbReference type="OrthoDB" id="410307at2759"/>
<feature type="domain" description="C3H1-type" evidence="7">
    <location>
        <begin position="292"/>
        <end position="320"/>
    </location>
</feature>
<dbReference type="SMART" id="SM00356">
    <property type="entry name" value="ZnF_C3H1"/>
    <property type="match status" value="2"/>
</dbReference>
<comment type="caution">
    <text evidence="8">The sequence shown here is derived from an EMBL/GenBank/DDBJ whole genome shotgun (WGS) entry which is preliminary data.</text>
</comment>
<dbReference type="InterPro" id="IPR000571">
    <property type="entry name" value="Znf_CCCH"/>
</dbReference>
<evidence type="ECO:0000256" key="6">
    <source>
        <dbReference type="SAM" id="MobiDB-lite"/>
    </source>
</evidence>